<evidence type="ECO:0000256" key="7">
    <source>
        <dbReference type="RuleBase" id="RU363032"/>
    </source>
</evidence>
<dbReference type="InterPro" id="IPR000515">
    <property type="entry name" value="MetI-like"/>
</dbReference>
<dbReference type="InterPro" id="IPR051393">
    <property type="entry name" value="ABC_transporter_permease"/>
</dbReference>
<dbReference type="Gene3D" id="1.10.3720.10">
    <property type="entry name" value="MetI-like"/>
    <property type="match status" value="1"/>
</dbReference>
<keyword evidence="6 7" id="KW-0472">Membrane</keyword>
<protein>
    <submittedName>
        <fullName evidence="10">Multiple sugar transport system permease protein</fullName>
    </submittedName>
</protein>
<evidence type="ECO:0000256" key="2">
    <source>
        <dbReference type="ARBA" id="ARBA00022448"/>
    </source>
</evidence>
<evidence type="ECO:0000256" key="6">
    <source>
        <dbReference type="ARBA" id="ARBA00023136"/>
    </source>
</evidence>
<name>A0AAW8F4N8_9ACTN</name>
<feature type="transmembrane region" description="Helical" evidence="7">
    <location>
        <begin position="98"/>
        <end position="119"/>
    </location>
</feature>
<accession>A0AAW8F4N8</accession>
<evidence type="ECO:0000256" key="1">
    <source>
        <dbReference type="ARBA" id="ARBA00004651"/>
    </source>
</evidence>
<dbReference type="EMBL" id="JAUSZV010000005">
    <property type="protein sequence ID" value="MDQ0905041.1"/>
    <property type="molecule type" value="Genomic_DNA"/>
</dbReference>
<dbReference type="GO" id="GO:0055085">
    <property type="term" value="P:transmembrane transport"/>
    <property type="evidence" value="ECO:0007669"/>
    <property type="project" value="InterPro"/>
</dbReference>
<comment type="subcellular location">
    <subcellularLocation>
        <location evidence="1 7">Cell membrane</location>
        <topology evidence="1 7">Multi-pass membrane protein</topology>
    </subcellularLocation>
</comment>
<dbReference type="GO" id="GO:0005886">
    <property type="term" value="C:plasma membrane"/>
    <property type="evidence" value="ECO:0007669"/>
    <property type="project" value="UniProtKB-SubCell"/>
</dbReference>
<sequence length="316" mass="34677">MATTVTPMSTRPAAGAPPTRPATQGRARRRESLAALGMVSPAVFLLLLFFVIPVVLAFALAFTNARLVSPVPAQFTGLQNFRTLLDDPLFYKSLRNTFYFAAVVVPLQGGLALVLALLVNAKVKGVNFFRTVYFIPVVTSMVVVSILWTFMYQKAGLVNELISHLTFGLVHGPDWLNNPSTSMPAIILMSVWQGVGFHMITWLAGLQTIPQDLYEAADIDGATRWVRFRYVTWPGLRTTRTFVLITITIAAFSLFAQVSVMTQGGPLDSTTTVVYQAVQTGYAQQQTGYASAISLVFFVLVLAVSLIQRFLTREKG</sequence>
<comment type="similarity">
    <text evidence="7">Belongs to the binding-protein-dependent transport system permease family.</text>
</comment>
<feature type="domain" description="ABC transmembrane type-1" evidence="9">
    <location>
        <begin position="94"/>
        <end position="308"/>
    </location>
</feature>
<proteinExistence type="inferred from homology"/>
<feature type="transmembrane region" description="Helical" evidence="7">
    <location>
        <begin position="289"/>
        <end position="311"/>
    </location>
</feature>
<feature type="region of interest" description="Disordered" evidence="8">
    <location>
        <begin position="1"/>
        <end position="27"/>
    </location>
</feature>
<dbReference type="Proteomes" id="UP001234216">
    <property type="component" value="Unassembled WGS sequence"/>
</dbReference>
<feature type="transmembrane region" description="Helical" evidence="7">
    <location>
        <begin position="183"/>
        <end position="204"/>
    </location>
</feature>
<keyword evidence="2 7" id="KW-0813">Transport</keyword>
<feature type="transmembrane region" description="Helical" evidence="7">
    <location>
        <begin position="131"/>
        <end position="151"/>
    </location>
</feature>
<evidence type="ECO:0000256" key="8">
    <source>
        <dbReference type="SAM" id="MobiDB-lite"/>
    </source>
</evidence>
<keyword evidence="3" id="KW-1003">Cell membrane</keyword>
<dbReference type="CDD" id="cd06261">
    <property type="entry name" value="TM_PBP2"/>
    <property type="match status" value="1"/>
</dbReference>
<dbReference type="PANTHER" id="PTHR30193">
    <property type="entry name" value="ABC TRANSPORTER PERMEASE PROTEIN"/>
    <property type="match status" value="1"/>
</dbReference>
<reference evidence="10" key="1">
    <citation type="submission" date="2023-07" db="EMBL/GenBank/DDBJ databases">
        <title>Comparative genomics of wheat-associated soil bacteria to identify genetic determinants of phenazine resistance.</title>
        <authorList>
            <person name="Mouncey N."/>
        </authorList>
    </citation>
    <scope>NUCLEOTIDE SEQUENCE</scope>
    <source>
        <strain evidence="10">V4I22</strain>
    </source>
</reference>
<feature type="compositionally biased region" description="Low complexity" evidence="8">
    <location>
        <begin position="10"/>
        <end position="23"/>
    </location>
</feature>
<keyword evidence="4 7" id="KW-0812">Transmembrane</keyword>
<keyword evidence="5 7" id="KW-1133">Transmembrane helix</keyword>
<evidence type="ECO:0000259" key="9">
    <source>
        <dbReference type="PROSITE" id="PS50928"/>
    </source>
</evidence>
<feature type="transmembrane region" description="Helical" evidence="7">
    <location>
        <begin position="242"/>
        <end position="260"/>
    </location>
</feature>
<evidence type="ECO:0000256" key="3">
    <source>
        <dbReference type="ARBA" id="ARBA00022475"/>
    </source>
</evidence>
<organism evidence="10 11">
    <name type="scientific">Streptomyces canus</name>
    <dbReference type="NCBI Taxonomy" id="58343"/>
    <lineage>
        <taxon>Bacteria</taxon>
        <taxon>Bacillati</taxon>
        <taxon>Actinomycetota</taxon>
        <taxon>Actinomycetes</taxon>
        <taxon>Kitasatosporales</taxon>
        <taxon>Streptomycetaceae</taxon>
        <taxon>Streptomyces</taxon>
        <taxon>Streptomyces aurantiacus group</taxon>
    </lineage>
</organism>
<evidence type="ECO:0000256" key="5">
    <source>
        <dbReference type="ARBA" id="ARBA00022989"/>
    </source>
</evidence>
<dbReference type="Pfam" id="PF00528">
    <property type="entry name" value="BPD_transp_1"/>
    <property type="match status" value="1"/>
</dbReference>
<dbReference type="InterPro" id="IPR035906">
    <property type="entry name" value="MetI-like_sf"/>
</dbReference>
<dbReference type="AlphaFoldDB" id="A0AAW8F4N8"/>
<evidence type="ECO:0000313" key="11">
    <source>
        <dbReference type="Proteomes" id="UP001234216"/>
    </source>
</evidence>
<evidence type="ECO:0000313" key="10">
    <source>
        <dbReference type="EMBL" id="MDQ0905041.1"/>
    </source>
</evidence>
<feature type="transmembrane region" description="Helical" evidence="7">
    <location>
        <begin position="33"/>
        <end position="62"/>
    </location>
</feature>
<gene>
    <name evidence="10" type="ORF">QFZ22_001026</name>
</gene>
<comment type="caution">
    <text evidence="10">The sequence shown here is derived from an EMBL/GenBank/DDBJ whole genome shotgun (WGS) entry which is preliminary data.</text>
</comment>
<dbReference type="PROSITE" id="PS50928">
    <property type="entry name" value="ABC_TM1"/>
    <property type="match status" value="1"/>
</dbReference>
<dbReference type="PANTHER" id="PTHR30193:SF37">
    <property type="entry name" value="INNER MEMBRANE ABC TRANSPORTER PERMEASE PROTEIN YCJO"/>
    <property type="match status" value="1"/>
</dbReference>
<keyword evidence="10" id="KW-0762">Sugar transport</keyword>
<dbReference type="SUPFAM" id="SSF161098">
    <property type="entry name" value="MetI-like"/>
    <property type="match status" value="1"/>
</dbReference>
<evidence type="ECO:0000256" key="4">
    <source>
        <dbReference type="ARBA" id="ARBA00022692"/>
    </source>
</evidence>